<dbReference type="CDD" id="cd02869">
    <property type="entry name" value="PseudoU_synth_RluA_like"/>
    <property type="match status" value="1"/>
</dbReference>
<dbReference type="Pfam" id="PF00849">
    <property type="entry name" value="PseudoU_synth_2"/>
    <property type="match status" value="1"/>
</dbReference>
<gene>
    <name evidence="7" type="ORF">H9Q80_14265</name>
</gene>
<dbReference type="EC" id="5.4.99.-" evidence="5"/>
<evidence type="ECO:0000259" key="6">
    <source>
        <dbReference type="Pfam" id="PF00849"/>
    </source>
</evidence>
<dbReference type="NCBIfam" id="TIGR00005">
    <property type="entry name" value="rluA_subfam"/>
    <property type="match status" value="1"/>
</dbReference>
<dbReference type="SUPFAM" id="SSF55120">
    <property type="entry name" value="Pseudouridine synthase"/>
    <property type="match status" value="1"/>
</dbReference>
<keyword evidence="8" id="KW-1185">Reference proteome</keyword>
<dbReference type="GO" id="GO:0009982">
    <property type="term" value="F:pseudouridine synthase activity"/>
    <property type="evidence" value="ECO:0007669"/>
    <property type="project" value="InterPro"/>
</dbReference>
<dbReference type="InterPro" id="IPR050188">
    <property type="entry name" value="RluA_PseudoU_synthase"/>
</dbReference>
<dbReference type="RefSeq" id="WP_117451939.1">
    <property type="nucleotide sequence ID" value="NZ_CP060636.1"/>
</dbReference>
<dbReference type="Proteomes" id="UP000515856">
    <property type="component" value="Chromosome"/>
</dbReference>
<evidence type="ECO:0000256" key="4">
    <source>
        <dbReference type="PIRSR" id="PIRSR606225-1"/>
    </source>
</evidence>
<dbReference type="PANTHER" id="PTHR21600:SF44">
    <property type="entry name" value="RIBOSOMAL LARGE SUBUNIT PSEUDOURIDINE SYNTHASE D"/>
    <property type="match status" value="1"/>
</dbReference>
<proteinExistence type="inferred from homology"/>
<dbReference type="KEGG" id="ehn:H9Q80_14265"/>
<organism evidence="7 8">
    <name type="scientific">[Eubacterium] hominis</name>
    <dbReference type="NCBI Taxonomy" id="2764325"/>
    <lineage>
        <taxon>Bacteria</taxon>
        <taxon>Bacillati</taxon>
        <taxon>Bacillota</taxon>
        <taxon>Erysipelotrichia</taxon>
        <taxon>Erysipelotrichales</taxon>
        <taxon>Erysipelotrichaceae</taxon>
        <taxon>Amedibacillus</taxon>
    </lineage>
</organism>
<reference evidence="7 8" key="1">
    <citation type="submission" date="2020-08" db="EMBL/GenBank/DDBJ databases">
        <authorList>
            <person name="Liu C."/>
            <person name="Sun Q."/>
        </authorList>
    </citation>
    <scope>NUCLEOTIDE SEQUENCE [LARGE SCALE GENOMIC DNA]</scope>
    <source>
        <strain evidence="7 8">NSJ-61</strain>
    </source>
</reference>
<sequence length="293" mass="34046">MKLQNHILTIPIKEETTMDAVLDTFHIARKQRYFLYQKRVIQVNGTPLYQSKMLKPNDIITITLSQESDTIHAWNTSLSIVYEDDIFLIVDKPSGMLVHSDGNNQDHTLCNAVKAYYDKTNQQHLVRPIHRLDVETSGLVLFCKEPFFQPLLDMQLSQKQIKRDYQAIVQGVMEKQSWMIQAGIARDRHNAKKMRIDKHGKDAKTKVSVCQQYKDYALVKCQLFTGRTHQIRVHLASIHHPILSDPLYGKKDKRIKRCALHAYQLSFPHPLLQEIITCTCELPKDMKNLLTNR</sequence>
<feature type="domain" description="Pseudouridine synthase RsuA/RluA-like" evidence="6">
    <location>
        <begin position="87"/>
        <end position="237"/>
    </location>
</feature>
<protein>
    <recommendedName>
        <fullName evidence="5">Pseudouridine synthase</fullName>
        <ecNumber evidence="5">5.4.99.-</ecNumber>
    </recommendedName>
</protein>
<dbReference type="InterPro" id="IPR020103">
    <property type="entry name" value="PsdUridine_synth_cat_dom_sf"/>
</dbReference>
<comment type="catalytic activity">
    <reaction evidence="1 5">
        <text>a uridine in RNA = a pseudouridine in RNA</text>
        <dbReference type="Rhea" id="RHEA:48348"/>
        <dbReference type="Rhea" id="RHEA-COMP:12068"/>
        <dbReference type="Rhea" id="RHEA-COMP:12069"/>
        <dbReference type="ChEBI" id="CHEBI:65314"/>
        <dbReference type="ChEBI" id="CHEBI:65315"/>
    </reaction>
</comment>
<comment type="similarity">
    <text evidence="2 5">Belongs to the pseudouridine synthase RluA family.</text>
</comment>
<comment type="function">
    <text evidence="5">Responsible for synthesis of pseudouridine from uracil.</text>
</comment>
<dbReference type="AlphaFoldDB" id="A0A7G9GKS4"/>
<feature type="active site" evidence="4">
    <location>
        <position position="133"/>
    </location>
</feature>
<dbReference type="InterPro" id="IPR006145">
    <property type="entry name" value="PsdUridine_synth_RsuA/RluA"/>
</dbReference>
<dbReference type="PANTHER" id="PTHR21600">
    <property type="entry name" value="MITOCHONDRIAL RNA PSEUDOURIDINE SYNTHASE"/>
    <property type="match status" value="1"/>
</dbReference>
<evidence type="ECO:0000313" key="7">
    <source>
        <dbReference type="EMBL" id="QNM11406.1"/>
    </source>
</evidence>
<name>A0A7G9GKS4_9FIRM</name>
<evidence type="ECO:0000313" key="8">
    <source>
        <dbReference type="Proteomes" id="UP000515856"/>
    </source>
</evidence>
<evidence type="ECO:0000256" key="1">
    <source>
        <dbReference type="ARBA" id="ARBA00000073"/>
    </source>
</evidence>
<evidence type="ECO:0000256" key="2">
    <source>
        <dbReference type="ARBA" id="ARBA00010876"/>
    </source>
</evidence>
<dbReference type="InterPro" id="IPR006225">
    <property type="entry name" value="PsdUridine_synth_RluC/D"/>
</dbReference>
<evidence type="ECO:0000256" key="5">
    <source>
        <dbReference type="RuleBase" id="RU362028"/>
    </source>
</evidence>
<dbReference type="GO" id="GO:0003723">
    <property type="term" value="F:RNA binding"/>
    <property type="evidence" value="ECO:0007669"/>
    <property type="project" value="InterPro"/>
</dbReference>
<dbReference type="GO" id="GO:0000455">
    <property type="term" value="P:enzyme-directed rRNA pseudouridine synthesis"/>
    <property type="evidence" value="ECO:0007669"/>
    <property type="project" value="TreeGrafter"/>
</dbReference>
<evidence type="ECO:0000256" key="3">
    <source>
        <dbReference type="ARBA" id="ARBA00023235"/>
    </source>
</evidence>
<keyword evidence="3 5" id="KW-0413">Isomerase</keyword>
<dbReference type="EMBL" id="CP060636">
    <property type="protein sequence ID" value="QNM11406.1"/>
    <property type="molecule type" value="Genomic_DNA"/>
</dbReference>
<accession>A0A7G9GKS4</accession>
<dbReference type="Gene3D" id="3.30.2350.10">
    <property type="entry name" value="Pseudouridine synthase"/>
    <property type="match status" value="1"/>
</dbReference>
<dbReference type="PROSITE" id="PS01129">
    <property type="entry name" value="PSI_RLU"/>
    <property type="match status" value="1"/>
</dbReference>
<dbReference type="InterPro" id="IPR006224">
    <property type="entry name" value="PsdUridine_synth_RluA-like_CS"/>
</dbReference>
<dbReference type="GO" id="GO:0140098">
    <property type="term" value="F:catalytic activity, acting on RNA"/>
    <property type="evidence" value="ECO:0007669"/>
    <property type="project" value="UniProtKB-ARBA"/>
</dbReference>